<keyword evidence="2" id="KW-0479">Metal-binding</keyword>
<dbReference type="PANTHER" id="PTHR43687">
    <property type="entry name" value="ADENYLYLSULFATE REDUCTASE, BETA SUBUNIT"/>
    <property type="match status" value="1"/>
</dbReference>
<name>A0ABV4B9M9_9GAMM</name>
<proteinExistence type="predicted"/>
<dbReference type="SUPFAM" id="SSF54862">
    <property type="entry name" value="4Fe-4S ferredoxins"/>
    <property type="match status" value="2"/>
</dbReference>
<evidence type="ECO:0000313" key="7">
    <source>
        <dbReference type="Proteomes" id="UP001564408"/>
    </source>
</evidence>
<evidence type="ECO:0000256" key="4">
    <source>
        <dbReference type="ARBA" id="ARBA00023014"/>
    </source>
</evidence>
<evidence type="ECO:0000256" key="1">
    <source>
        <dbReference type="ARBA" id="ARBA00022485"/>
    </source>
</evidence>
<organism evidence="6 7">
    <name type="scientific">Thioalkalicoccus limnaeus</name>
    <dbReference type="NCBI Taxonomy" id="120681"/>
    <lineage>
        <taxon>Bacteria</taxon>
        <taxon>Pseudomonadati</taxon>
        <taxon>Pseudomonadota</taxon>
        <taxon>Gammaproteobacteria</taxon>
        <taxon>Chromatiales</taxon>
        <taxon>Chromatiaceae</taxon>
        <taxon>Thioalkalicoccus</taxon>
    </lineage>
</organism>
<dbReference type="InterPro" id="IPR017896">
    <property type="entry name" value="4Fe4S_Fe-S-bd"/>
</dbReference>
<keyword evidence="7" id="KW-1185">Reference proteome</keyword>
<gene>
    <name evidence="6" type="ORF">ABC977_00335</name>
</gene>
<dbReference type="RefSeq" id="WP_369665236.1">
    <property type="nucleotide sequence ID" value="NZ_JBDKXB010000001.1"/>
</dbReference>
<keyword evidence="1" id="KW-0004">4Fe-4S</keyword>
<dbReference type="Pfam" id="PF12838">
    <property type="entry name" value="Fer4_7"/>
    <property type="match status" value="1"/>
</dbReference>
<feature type="domain" description="4Fe-4S ferredoxin-type" evidence="5">
    <location>
        <begin position="270"/>
        <end position="299"/>
    </location>
</feature>
<keyword evidence="4" id="KW-0411">Iron-sulfur</keyword>
<feature type="domain" description="4Fe-4S ferredoxin-type" evidence="5">
    <location>
        <begin position="41"/>
        <end position="69"/>
    </location>
</feature>
<dbReference type="EMBL" id="JBDKXB010000001">
    <property type="protein sequence ID" value="MEY6430852.1"/>
    <property type="molecule type" value="Genomic_DNA"/>
</dbReference>
<feature type="domain" description="4Fe-4S ferredoxin-type" evidence="5">
    <location>
        <begin position="236"/>
        <end position="267"/>
    </location>
</feature>
<dbReference type="Gene3D" id="3.30.70.20">
    <property type="match status" value="2"/>
</dbReference>
<sequence length="371" mass="39749">MHTSSRLALDGDRCLPSRYPGTDCQHCVQACPTGVLTVTHHGPRLATGCVECGQCAAACPNEALALPGFALRAKRQSGAVAVDCWRVPRSESPVGAIRVPCLGGLTATDLLELSAEADGRPVALLDRGFCARCPAGAARHPVEKSLATVQGWLQTLRIPPLHWPRLTQWPLPPERMVQESSEPLLEARVSRRGLFVGLAEIVEPAPPQDRGAQDRPSRRLAALARLEVARPFPAALFPALSANDQCADHQVCVAACPTGALRRYREDSARGLAFDAERCTGCGLCMQLCPSRALTMAREGPAATHPGPSILTRFRVRSCPDCDADYTGDGPVCPACASDQAFAQEAFRTLFGAVAPHSTNNEAEEDTRWSY</sequence>
<evidence type="ECO:0000259" key="5">
    <source>
        <dbReference type="PROSITE" id="PS51379"/>
    </source>
</evidence>
<reference evidence="6 7" key="1">
    <citation type="submission" date="2024-05" db="EMBL/GenBank/DDBJ databases">
        <title>Genome Sequence and Characterization of the New Strain Purple Sulfur Bacterium of Genus Thioalkalicoccus.</title>
        <authorList>
            <person name="Bryantseva I.A."/>
            <person name="Kyndt J.A."/>
            <person name="Imhoff J.F."/>
        </authorList>
    </citation>
    <scope>NUCLEOTIDE SEQUENCE [LARGE SCALE GENOMIC DNA]</scope>
    <source>
        <strain evidence="6 7">Um2</strain>
    </source>
</reference>
<comment type="caution">
    <text evidence="6">The sequence shown here is derived from an EMBL/GenBank/DDBJ whole genome shotgun (WGS) entry which is preliminary data.</text>
</comment>
<accession>A0ABV4B9M9</accession>
<dbReference type="Proteomes" id="UP001564408">
    <property type="component" value="Unassembled WGS sequence"/>
</dbReference>
<evidence type="ECO:0000256" key="2">
    <source>
        <dbReference type="ARBA" id="ARBA00022723"/>
    </source>
</evidence>
<dbReference type="PANTHER" id="PTHR43687:SF1">
    <property type="entry name" value="FERREDOXIN III"/>
    <property type="match status" value="1"/>
</dbReference>
<dbReference type="PROSITE" id="PS51379">
    <property type="entry name" value="4FE4S_FER_2"/>
    <property type="match status" value="3"/>
</dbReference>
<dbReference type="InterPro" id="IPR017900">
    <property type="entry name" value="4Fe4S_Fe_S_CS"/>
</dbReference>
<dbReference type="PROSITE" id="PS00198">
    <property type="entry name" value="4FE4S_FER_1"/>
    <property type="match status" value="2"/>
</dbReference>
<evidence type="ECO:0000256" key="3">
    <source>
        <dbReference type="ARBA" id="ARBA00023004"/>
    </source>
</evidence>
<dbReference type="InterPro" id="IPR050572">
    <property type="entry name" value="Fe-S_Ferredoxin"/>
</dbReference>
<keyword evidence="3" id="KW-0408">Iron</keyword>
<protein>
    <submittedName>
        <fullName evidence="6">4Fe-4S dicluster domain-containing protein</fullName>
    </submittedName>
</protein>
<evidence type="ECO:0000313" key="6">
    <source>
        <dbReference type="EMBL" id="MEY6430852.1"/>
    </source>
</evidence>